<protein>
    <submittedName>
        <fullName evidence="1">Uncharacterized protein</fullName>
    </submittedName>
</protein>
<dbReference type="AlphaFoldDB" id="A0AA40KBE6"/>
<accession>A0AA40KBE6</accession>
<evidence type="ECO:0000313" key="1">
    <source>
        <dbReference type="EMBL" id="KAK0752820.1"/>
    </source>
</evidence>
<reference evidence="1" key="1">
    <citation type="submission" date="2023-06" db="EMBL/GenBank/DDBJ databases">
        <title>Genome-scale phylogeny and comparative genomics of the fungal order Sordariales.</title>
        <authorList>
            <consortium name="Lawrence Berkeley National Laboratory"/>
            <person name="Hensen N."/>
            <person name="Bonometti L."/>
            <person name="Westerberg I."/>
            <person name="Brannstrom I.O."/>
            <person name="Guillou S."/>
            <person name="Cros-Aarteil S."/>
            <person name="Calhoun S."/>
            <person name="Haridas S."/>
            <person name="Kuo A."/>
            <person name="Mondo S."/>
            <person name="Pangilinan J."/>
            <person name="Riley R."/>
            <person name="LaButti K."/>
            <person name="Andreopoulos B."/>
            <person name="Lipzen A."/>
            <person name="Chen C."/>
            <person name="Yanf M."/>
            <person name="Daum C."/>
            <person name="Ng V."/>
            <person name="Clum A."/>
            <person name="Steindorff A."/>
            <person name="Ohm R."/>
            <person name="Martin F."/>
            <person name="Silar P."/>
            <person name="Natvig D."/>
            <person name="Lalanne C."/>
            <person name="Gautier V."/>
            <person name="Ament-velasquez S.L."/>
            <person name="Kruys A."/>
            <person name="Hutchinson M.I."/>
            <person name="Powell A.J."/>
            <person name="Barry K."/>
            <person name="Miller A.N."/>
            <person name="Grigoriev I.V."/>
            <person name="Debuchy R."/>
            <person name="Gladieux P."/>
            <person name="Thoren M.H."/>
            <person name="Johannesson H."/>
        </authorList>
    </citation>
    <scope>NUCLEOTIDE SEQUENCE</scope>
    <source>
        <strain evidence="1">SMH3187-1</strain>
    </source>
</reference>
<evidence type="ECO:0000313" key="2">
    <source>
        <dbReference type="Proteomes" id="UP001172155"/>
    </source>
</evidence>
<sequence>MAGPVLPDNRPPSHCKDVCLLDANGTVVGAIRINSTSGVDATDTMLSLVLLSRGITASRLLNSWEMPEMAVFHAGCLPFCLAPPQCRAEDLFMPYNVMWVDWRDEVAYQRGIGGVLRSA</sequence>
<comment type="caution">
    <text evidence="1">The sequence shown here is derived from an EMBL/GenBank/DDBJ whole genome shotgun (WGS) entry which is preliminary data.</text>
</comment>
<keyword evidence="2" id="KW-1185">Reference proteome</keyword>
<name>A0AA40KBE6_9PEZI</name>
<dbReference type="Proteomes" id="UP001172155">
    <property type="component" value="Unassembled WGS sequence"/>
</dbReference>
<gene>
    <name evidence="1" type="ORF">B0T18DRAFT_384986</name>
</gene>
<organism evidence="1 2">
    <name type="scientific">Schizothecium vesticola</name>
    <dbReference type="NCBI Taxonomy" id="314040"/>
    <lineage>
        <taxon>Eukaryota</taxon>
        <taxon>Fungi</taxon>
        <taxon>Dikarya</taxon>
        <taxon>Ascomycota</taxon>
        <taxon>Pezizomycotina</taxon>
        <taxon>Sordariomycetes</taxon>
        <taxon>Sordariomycetidae</taxon>
        <taxon>Sordariales</taxon>
        <taxon>Schizotheciaceae</taxon>
        <taxon>Schizothecium</taxon>
    </lineage>
</organism>
<proteinExistence type="predicted"/>
<dbReference type="EMBL" id="JAUKUD010000001">
    <property type="protein sequence ID" value="KAK0752820.1"/>
    <property type="molecule type" value="Genomic_DNA"/>
</dbReference>